<name>A0A859A081_9BURK</name>
<dbReference type="GO" id="GO:0015774">
    <property type="term" value="P:polysaccharide transport"/>
    <property type="evidence" value="ECO:0007669"/>
    <property type="project" value="InterPro"/>
</dbReference>
<feature type="domain" description="Glycosyltransferase 2-like" evidence="1">
    <location>
        <begin position="1055"/>
        <end position="1235"/>
    </location>
</feature>
<dbReference type="Gene3D" id="3.40.50.2000">
    <property type="entry name" value="Glycogen Phosphorylase B"/>
    <property type="match status" value="1"/>
</dbReference>
<dbReference type="CDD" id="cd04186">
    <property type="entry name" value="GT_2_like_c"/>
    <property type="match status" value="1"/>
</dbReference>
<dbReference type="SUPFAM" id="SSF53448">
    <property type="entry name" value="Nucleotide-diphospho-sugar transferases"/>
    <property type="match status" value="2"/>
</dbReference>
<organism evidence="2 3">
    <name type="scientific">Alicycliphilus denitrificans</name>
    <dbReference type="NCBI Taxonomy" id="179636"/>
    <lineage>
        <taxon>Bacteria</taxon>
        <taxon>Pseudomonadati</taxon>
        <taxon>Pseudomonadota</taxon>
        <taxon>Betaproteobacteria</taxon>
        <taxon>Burkholderiales</taxon>
        <taxon>Comamonadaceae</taxon>
        <taxon>Alicycliphilus</taxon>
    </lineage>
</organism>
<dbReference type="GO" id="GO:0000271">
    <property type="term" value="P:polysaccharide biosynthetic process"/>
    <property type="evidence" value="ECO:0007669"/>
    <property type="project" value="InterPro"/>
</dbReference>
<dbReference type="GO" id="GO:0016740">
    <property type="term" value="F:transferase activity"/>
    <property type="evidence" value="ECO:0007669"/>
    <property type="project" value="UniProtKB-KW"/>
</dbReference>
<dbReference type="PANTHER" id="PTHR41244">
    <property type="entry name" value="RHAMNAN SYNTHESIS F"/>
    <property type="match status" value="1"/>
</dbReference>
<dbReference type="Pfam" id="PF00535">
    <property type="entry name" value="Glycos_transf_2"/>
    <property type="match status" value="1"/>
</dbReference>
<dbReference type="InterPro" id="IPR032719">
    <property type="entry name" value="WbsX"/>
</dbReference>
<gene>
    <name evidence="2" type="ORF">HF896_19295</name>
</gene>
<dbReference type="CDD" id="cd11579">
    <property type="entry name" value="Glyco_tran_WbsX"/>
    <property type="match status" value="1"/>
</dbReference>
<dbReference type="RefSeq" id="WP_103018541.1">
    <property type="nucleotide sequence ID" value="NZ_CP051298.1"/>
</dbReference>
<dbReference type="EMBL" id="CP051298">
    <property type="protein sequence ID" value="QKD46373.1"/>
    <property type="molecule type" value="Genomic_DNA"/>
</dbReference>
<proteinExistence type="predicted"/>
<evidence type="ECO:0000259" key="1">
    <source>
        <dbReference type="Pfam" id="PF00535"/>
    </source>
</evidence>
<dbReference type="SUPFAM" id="SSF53756">
    <property type="entry name" value="UDP-Glycosyltransferase/glycogen phosphorylase"/>
    <property type="match status" value="1"/>
</dbReference>
<reference evidence="2 3" key="1">
    <citation type="submission" date="2020-05" db="EMBL/GenBank/DDBJ databases">
        <title>Complete genome sequence of Alicycliphilus denitrificans DP3.</title>
        <authorList>
            <person name="Chen X."/>
        </authorList>
    </citation>
    <scope>NUCLEOTIDE SEQUENCE [LARGE SCALE GENOMIC DNA]</scope>
    <source>
        <strain evidence="2 3">DP3</strain>
    </source>
</reference>
<dbReference type="Gene3D" id="3.20.20.80">
    <property type="entry name" value="Glycosidases"/>
    <property type="match status" value="1"/>
</dbReference>
<evidence type="ECO:0000313" key="2">
    <source>
        <dbReference type="EMBL" id="QKD46373.1"/>
    </source>
</evidence>
<dbReference type="Pfam" id="PF14307">
    <property type="entry name" value="Glyco_tran_WbsX"/>
    <property type="match status" value="1"/>
</dbReference>
<dbReference type="PANTHER" id="PTHR41244:SF1">
    <property type="entry name" value="GLYCOSYLTRANSFERASE"/>
    <property type="match status" value="1"/>
</dbReference>
<sequence length="1669" mass="187261">MRCLLYLEPFIERQSPSWKTGWLDFAAIFKNSLSGVGADFRVLLGEALQEAAQDRGISGDATFIANYQPLIEKAGRDYLDITSRWYFGELGAVRDVFSEYLKRLLGAWKPDVILSFSPVPFLQRLFPEARVLHVEVGIFSRKPFPLTLYFDPCGMFKDSLLCRQSDRILAFRASQEELAFVDKLRHIYIEQGVSRLLPRAREIYGARLSGFRKKVLLPLQFSGYYAFDANCRFGSQFDYLQEVLEKVPQDIAVVVTEHPDNPSVTDDVARYLARKYPHFVWSAQGRDIYASSQVLMLMCDAVITVSSAVGIQALLYERPVISIGNSYVTPFADGHCLSNVVDVLNDGYKSERSHVLYWLLSRYYVGIDSVCNSAWFERFCRESSSGADDAILYSLDDLCQMYLATGSPDLNGVLRGCTKDAVIDASADPARTDAKCGVRAIAFHLPQFHAIPENDAWWGKGFTEWDNVRQGQPLFDGHYQPRVPAEMGYYDLSDVRVLERQARLAREHGVEGFCFYYYWFDGQRLLEKPVDQLLRHPEIDLPFCLCWANENWTRRWDGGEQQVLMRQSYSPELDERFALDLLPYLRDARYIRIDGRPLLVVYRLDIIPEVARAAAVWREVWRREGIGEVYLIAVESFRSVPPDAAGFDAACEFLPHQVNFAALGPDMPLHHLRDSSMNLADYAQLAEFWLDRPSPAYKRFRGIVPAWDNAARRRKGGATVIHGSTPQLYEKWLRGTVARTLEEREGDERIVFINAWNEWGEGCYLEPDEKFGHAYLEATQRVLRDPPQALLEDLRRERAAVAAPADTFAQWLQRRDPEGARARMAGEEGQGAASIHVVIEGDDDEAIEATRRSLLGPDGRNPRGLAVSVLPAGNGCGPLQALMARHAQPWWLRVPAGVEFLPAGLEMVLQSLQRAPAYRAVYADEMVRDPAGALLPILRPDFNLDLLLSFPGAMARHWLFHRDALAAVGGFVPEDGGAFELGALLRMAEDGDFSSLCHVPEPFLVAPLAVSASEDARRVALDHLRRRGYADADVANGAQGTFRVLYGHGRAPLVSVIIPTKDQLPLLQQCVETLLEKTAYRNFEVLIVDNGSSSPEALVWLDGIERMGLDQLRVLRYPLPFNYSAMNNLAARQARGEYLLLLNNDTAVLQGDWLDGMLNHAQRPEVGIVGAKLLYPDGRIQHAGVVLGLNGPADHPHIGDPLNTPGHMHRLLVDQDLSAVTGACLMVRKSLYEEVGGLDEEAFKVSYNDVDLCLKVRQAGYLVVWTPHVLVMHVGSVSQKSVDKATDEAKHARFAAEQDAMYAKWLPVLAHDPAYHRHFALDGQGYQVEPHLRLPAGAPARGPKVLAHPADGFGCGHYRVIQPWRALHAEGRIEGAYAGHLLRPPELERYAPDVIVLQRQLTEVQLASMRRMHAFSQAFKVYELDDYLPSLPVQSAHRQEMQRDVFKALRQGLKYVDRFVVSTEPLAEAFAGMHPDIRVVENRLPLPWWGSLNPSRRRSAKPRVGWAGGVGHAGDLALVADVVRALAQEVEWVFFGMCPQELLEHVHECHLGVPIDRYPGRLASLGLDLAIAPLEDNMFNACKSQLKLLEYGACGYPVVCSDVGPYRRSALPVTKVRNRFKDWVNAIRGHIHDLDASARAGAALQEAVRRDWMLQGVALDAWQAAWTGR</sequence>
<dbReference type="Pfam" id="PF05159">
    <property type="entry name" value="Capsule_synth"/>
    <property type="match status" value="1"/>
</dbReference>
<dbReference type="InterPro" id="IPR007833">
    <property type="entry name" value="Capsule_polysaccharide_synth"/>
</dbReference>
<dbReference type="Proteomes" id="UP000500755">
    <property type="component" value="Chromosome"/>
</dbReference>
<protein>
    <submittedName>
        <fullName evidence="2">Glycosyltransferase</fullName>
    </submittedName>
</protein>
<dbReference type="Gene3D" id="3.90.550.10">
    <property type="entry name" value="Spore Coat Polysaccharide Biosynthesis Protein SpsA, Chain A"/>
    <property type="match status" value="1"/>
</dbReference>
<accession>A0A859A081</accession>
<dbReference type="InterPro" id="IPR001173">
    <property type="entry name" value="Glyco_trans_2-like"/>
</dbReference>
<keyword evidence="2" id="KW-0808">Transferase</keyword>
<dbReference type="InterPro" id="IPR029044">
    <property type="entry name" value="Nucleotide-diphossugar_trans"/>
</dbReference>
<evidence type="ECO:0000313" key="3">
    <source>
        <dbReference type="Proteomes" id="UP000500755"/>
    </source>
</evidence>